<evidence type="ECO:0000313" key="3">
    <source>
        <dbReference type="Proteomes" id="UP000294558"/>
    </source>
</evidence>
<sequence>MTTRAILHVGMHKTGSSYLQNTLHSNRDRLADVGILYPDAGLHLDSPQAGYRHLGLRRSLAQEGPECFAMRSLRDEIAAGDFHTVIVSYEGFFTPDTDAADLRSAFEEFDPTLMLVLRHPVDYIESKYREWVRLLNDTRDIDRFLDWQWPFLDVVDRADEWAAEFGAERLYIRSYDGLAQPSGIIEALFDLVPGPTPELEPSAQSNPGPSNEYTLAKLLANRLRLSGVPTGDRAARALDNADGHQGRLLSDADIAELEKRAVPQFRSLLERYGENPDLRSLRAEEPRDEQFFDADHRRAVLDRLRAERAAHQTRTEERAREQHRRVVEAKRNVERLQAARERLGRKTERINRLEDTLTDTRAQLTRTQALAEETQHSLDDTKAQLTQALDRLQAVQARLQETTAERASLRRRLDLLQFWRPRSWAAYTGALSASVRRLTRRRS</sequence>
<keyword evidence="1" id="KW-0175">Coiled coil</keyword>
<evidence type="ECO:0000256" key="1">
    <source>
        <dbReference type="SAM" id="Coils"/>
    </source>
</evidence>
<dbReference type="OrthoDB" id="5144031at2"/>
<dbReference type="EMBL" id="SOAU01000001">
    <property type="protein sequence ID" value="TDT17307.1"/>
    <property type="molecule type" value="Genomic_DNA"/>
</dbReference>
<dbReference type="RefSeq" id="WP_133869604.1">
    <property type="nucleotide sequence ID" value="NZ_SOAU01000001.1"/>
</dbReference>
<evidence type="ECO:0008006" key="4">
    <source>
        <dbReference type="Google" id="ProtNLM"/>
    </source>
</evidence>
<dbReference type="Gene3D" id="3.40.50.300">
    <property type="entry name" value="P-loop containing nucleotide triphosphate hydrolases"/>
    <property type="match status" value="1"/>
</dbReference>
<dbReference type="Proteomes" id="UP000294558">
    <property type="component" value="Unassembled WGS sequence"/>
</dbReference>
<dbReference type="AlphaFoldDB" id="A0A4R7I176"/>
<gene>
    <name evidence="2" type="ORF">BDK89_2915</name>
</gene>
<protein>
    <recommendedName>
        <fullName evidence="4">Sulfotransferase family protein</fullName>
    </recommendedName>
</protein>
<comment type="caution">
    <text evidence="2">The sequence shown here is derived from an EMBL/GenBank/DDBJ whole genome shotgun (WGS) entry which is preliminary data.</text>
</comment>
<dbReference type="InterPro" id="IPR027417">
    <property type="entry name" value="P-loop_NTPase"/>
</dbReference>
<accession>A0A4R7I176</accession>
<organism evidence="2 3">
    <name type="scientific">Ilumatobacter fluminis</name>
    <dbReference type="NCBI Taxonomy" id="467091"/>
    <lineage>
        <taxon>Bacteria</taxon>
        <taxon>Bacillati</taxon>
        <taxon>Actinomycetota</taxon>
        <taxon>Acidimicrobiia</taxon>
        <taxon>Acidimicrobiales</taxon>
        <taxon>Ilumatobacteraceae</taxon>
        <taxon>Ilumatobacter</taxon>
    </lineage>
</organism>
<evidence type="ECO:0000313" key="2">
    <source>
        <dbReference type="EMBL" id="TDT17307.1"/>
    </source>
</evidence>
<name>A0A4R7I176_9ACTN</name>
<proteinExistence type="predicted"/>
<keyword evidence="3" id="KW-1185">Reference proteome</keyword>
<feature type="coiled-coil region" evidence="1">
    <location>
        <begin position="319"/>
        <end position="412"/>
    </location>
</feature>
<reference evidence="2 3" key="1">
    <citation type="submission" date="2019-03" db="EMBL/GenBank/DDBJ databases">
        <title>Sequencing the genomes of 1000 actinobacteria strains.</title>
        <authorList>
            <person name="Klenk H.-P."/>
        </authorList>
    </citation>
    <scope>NUCLEOTIDE SEQUENCE [LARGE SCALE GENOMIC DNA]</scope>
    <source>
        <strain evidence="2 3">DSM 18936</strain>
    </source>
</reference>
<dbReference type="SUPFAM" id="SSF52540">
    <property type="entry name" value="P-loop containing nucleoside triphosphate hydrolases"/>
    <property type="match status" value="1"/>
</dbReference>
<dbReference type="Gene3D" id="1.10.287.1490">
    <property type="match status" value="1"/>
</dbReference>